<evidence type="ECO:0000256" key="1">
    <source>
        <dbReference type="RuleBase" id="RU367018"/>
    </source>
</evidence>
<dbReference type="InterPro" id="IPR031052">
    <property type="entry name" value="FHY3/FAR1"/>
</dbReference>
<dbReference type="Proteomes" id="UP001630127">
    <property type="component" value="Unassembled WGS sequence"/>
</dbReference>
<gene>
    <name evidence="2" type="ORF">ACH5RR_009313</name>
</gene>
<keyword evidence="1" id="KW-0863">Zinc-finger</keyword>
<sequence length="141" mass="16990">MEETFCADMTMTQRSETMNSVLKRYVSYKNDLFEFFNHFQRSLDDRRYAKSRAYFQDSQSTPAMMFPVEILKHVVRVYTYEVFEQFKDQLCKGIDCKFEIVEEIGHQKMYRITPFGKKFHRHITYDSSKDSISCSCKRFES</sequence>
<dbReference type="AlphaFoldDB" id="A0ABD3AG95"/>
<organism evidence="2 3">
    <name type="scientific">Cinchona calisaya</name>
    <dbReference type="NCBI Taxonomy" id="153742"/>
    <lineage>
        <taxon>Eukaryota</taxon>
        <taxon>Viridiplantae</taxon>
        <taxon>Streptophyta</taxon>
        <taxon>Embryophyta</taxon>
        <taxon>Tracheophyta</taxon>
        <taxon>Spermatophyta</taxon>
        <taxon>Magnoliopsida</taxon>
        <taxon>eudicotyledons</taxon>
        <taxon>Gunneridae</taxon>
        <taxon>Pentapetalae</taxon>
        <taxon>asterids</taxon>
        <taxon>lamiids</taxon>
        <taxon>Gentianales</taxon>
        <taxon>Rubiaceae</taxon>
        <taxon>Cinchonoideae</taxon>
        <taxon>Cinchoneae</taxon>
        <taxon>Cinchona</taxon>
    </lineage>
</organism>
<comment type="subcellular location">
    <subcellularLocation>
        <location evidence="1">Nucleus</location>
    </subcellularLocation>
</comment>
<evidence type="ECO:0000313" key="2">
    <source>
        <dbReference type="EMBL" id="KAL3529991.1"/>
    </source>
</evidence>
<keyword evidence="1" id="KW-0862">Zinc</keyword>
<reference evidence="2 3" key="1">
    <citation type="submission" date="2024-11" db="EMBL/GenBank/DDBJ databases">
        <title>A near-complete genome assembly of Cinchona calisaya.</title>
        <authorList>
            <person name="Lian D.C."/>
            <person name="Zhao X.W."/>
            <person name="Wei L."/>
        </authorList>
    </citation>
    <scope>NUCLEOTIDE SEQUENCE [LARGE SCALE GENOMIC DNA]</scope>
    <source>
        <tissue evidence="2">Nenye</tissue>
    </source>
</reference>
<dbReference type="GO" id="GO:0005634">
    <property type="term" value="C:nucleus"/>
    <property type="evidence" value="ECO:0007669"/>
    <property type="project" value="UniProtKB-SubCell"/>
</dbReference>
<comment type="function">
    <text evidence="1">Putative transcription activator involved in regulating light control of development.</text>
</comment>
<dbReference type="GO" id="GO:0006355">
    <property type="term" value="P:regulation of DNA-templated transcription"/>
    <property type="evidence" value="ECO:0007669"/>
    <property type="project" value="UniProtKB-UniRule"/>
</dbReference>
<evidence type="ECO:0000313" key="3">
    <source>
        <dbReference type="Proteomes" id="UP001630127"/>
    </source>
</evidence>
<comment type="caution">
    <text evidence="2">The sequence shown here is derived from an EMBL/GenBank/DDBJ whole genome shotgun (WGS) entry which is preliminary data.</text>
</comment>
<dbReference type="GO" id="GO:0008270">
    <property type="term" value="F:zinc ion binding"/>
    <property type="evidence" value="ECO:0007669"/>
    <property type="project" value="UniProtKB-UniRule"/>
</dbReference>
<protein>
    <recommendedName>
        <fullName evidence="1">Protein FAR1-RELATED SEQUENCE</fullName>
    </recommendedName>
</protein>
<dbReference type="PANTHER" id="PTHR31669:SF299">
    <property type="entry name" value="PROTEIN FAR1-RELATED SEQUENCE"/>
    <property type="match status" value="1"/>
</dbReference>
<keyword evidence="3" id="KW-1185">Reference proteome</keyword>
<proteinExistence type="inferred from homology"/>
<name>A0ABD3AG95_9GENT</name>
<comment type="similarity">
    <text evidence="1">Belongs to the FHY3/FAR1 family.</text>
</comment>
<accession>A0ABD3AG95</accession>
<keyword evidence="1" id="KW-0539">Nucleus</keyword>
<dbReference type="PANTHER" id="PTHR31669">
    <property type="entry name" value="PROTEIN FAR1-RELATED SEQUENCE 10-RELATED"/>
    <property type="match status" value="1"/>
</dbReference>
<keyword evidence="1" id="KW-0479">Metal-binding</keyword>
<dbReference type="EMBL" id="JBJUIK010000004">
    <property type="protein sequence ID" value="KAL3529991.1"/>
    <property type="molecule type" value="Genomic_DNA"/>
</dbReference>